<dbReference type="PANTHER" id="PTHR11934:SF0">
    <property type="entry name" value="RIBOSE-5-PHOSPHATE ISOMERASE"/>
    <property type="match status" value="1"/>
</dbReference>
<dbReference type="SUPFAM" id="SSF100950">
    <property type="entry name" value="NagB/RpiA/CoA transferase-like"/>
    <property type="match status" value="1"/>
</dbReference>
<keyword evidence="2 4" id="KW-0413">Isomerase</keyword>
<dbReference type="GO" id="GO:0016853">
    <property type="term" value="F:isomerase activity"/>
    <property type="evidence" value="ECO:0007669"/>
    <property type="project" value="UniProtKB-KW"/>
</dbReference>
<evidence type="ECO:0000256" key="3">
    <source>
        <dbReference type="ARBA" id="ARBA00029734"/>
    </source>
</evidence>
<evidence type="ECO:0000313" key="4">
    <source>
        <dbReference type="EMBL" id="KRM31807.1"/>
    </source>
</evidence>
<organism evidence="4 5">
    <name type="scientific">Lactobacillus intestinalis DSM 6629</name>
    <dbReference type="NCBI Taxonomy" id="1423761"/>
    <lineage>
        <taxon>Bacteria</taxon>
        <taxon>Bacillati</taxon>
        <taxon>Bacillota</taxon>
        <taxon>Bacilli</taxon>
        <taxon>Lactobacillales</taxon>
        <taxon>Lactobacillaceae</taxon>
        <taxon>Lactobacillus</taxon>
    </lineage>
</organism>
<dbReference type="Proteomes" id="UP000051735">
    <property type="component" value="Unassembled WGS sequence"/>
</dbReference>
<sequence length="227" mass="25104">MISIQTISSLAFSKIKPHMTVSLGGGHNVFNLAQEIAHHNEIDLILCSPSEITRLNCQKLGLKVVNLNQISHIDLAFDGCDSVDYNFNALKSNGGIHLYEKLASQISDKYVLLVPRKRITKELTNKVQLCIEVAPPCLGQILQTCKNLNLQAQVREDKTIASLAYTSLGNLLIDAYAKNWKDILSINTQLSKQNGVVSTSYFHNLVTSLITTDVKDNAIEIKKGDLK</sequence>
<dbReference type="SUPFAM" id="SSF75445">
    <property type="entry name" value="D-ribose-5-phosphate isomerase (RpiA), lid domain"/>
    <property type="match status" value="1"/>
</dbReference>
<dbReference type="Gene3D" id="3.30.70.260">
    <property type="match status" value="1"/>
</dbReference>
<evidence type="ECO:0000256" key="2">
    <source>
        <dbReference type="ARBA" id="ARBA00023235"/>
    </source>
</evidence>
<dbReference type="PANTHER" id="PTHR11934">
    <property type="entry name" value="RIBOSE-5-PHOSPHATE ISOMERASE"/>
    <property type="match status" value="1"/>
</dbReference>
<dbReference type="Pfam" id="PF06026">
    <property type="entry name" value="Rib_5-P_isom_A"/>
    <property type="match status" value="1"/>
</dbReference>
<dbReference type="EMBL" id="AZGN01000052">
    <property type="protein sequence ID" value="KRM31807.1"/>
    <property type="molecule type" value="Genomic_DNA"/>
</dbReference>
<dbReference type="Gene3D" id="3.40.50.1360">
    <property type="match status" value="1"/>
</dbReference>
<evidence type="ECO:0000256" key="1">
    <source>
        <dbReference type="ARBA" id="ARBA00011959"/>
    </source>
</evidence>
<dbReference type="RefSeq" id="WP_338108171.1">
    <property type="nucleotide sequence ID" value="NZ_AZGN01000052.1"/>
</dbReference>
<protein>
    <recommendedName>
        <fullName evidence="1">ribose-5-phosphate isomerase</fullName>
        <ecNumber evidence="1">5.3.1.6</ecNumber>
    </recommendedName>
    <alternativeName>
        <fullName evidence="3">Phosphoriboisomerase</fullName>
    </alternativeName>
</protein>
<dbReference type="GeneID" id="75117534"/>
<keyword evidence="5" id="KW-1185">Reference proteome</keyword>
<comment type="caution">
    <text evidence="4">The sequence shown here is derived from an EMBL/GenBank/DDBJ whole genome shotgun (WGS) entry which is preliminary data.</text>
</comment>
<reference evidence="4 5" key="1">
    <citation type="journal article" date="2015" name="Genome Announc.">
        <title>Expanding the biotechnology potential of lactobacilli through comparative genomics of 213 strains and associated genera.</title>
        <authorList>
            <person name="Sun Z."/>
            <person name="Harris H.M."/>
            <person name="McCann A."/>
            <person name="Guo C."/>
            <person name="Argimon S."/>
            <person name="Zhang W."/>
            <person name="Yang X."/>
            <person name="Jeffery I.B."/>
            <person name="Cooney J.C."/>
            <person name="Kagawa T.F."/>
            <person name="Liu W."/>
            <person name="Song Y."/>
            <person name="Salvetti E."/>
            <person name="Wrobel A."/>
            <person name="Rasinkangas P."/>
            <person name="Parkhill J."/>
            <person name="Rea M.C."/>
            <person name="O'Sullivan O."/>
            <person name="Ritari J."/>
            <person name="Douillard F.P."/>
            <person name="Paul Ross R."/>
            <person name="Yang R."/>
            <person name="Briner A.E."/>
            <person name="Felis G.E."/>
            <person name="de Vos W.M."/>
            <person name="Barrangou R."/>
            <person name="Klaenhammer T.R."/>
            <person name="Caufield P.W."/>
            <person name="Cui Y."/>
            <person name="Zhang H."/>
            <person name="O'Toole P.W."/>
        </authorList>
    </citation>
    <scope>NUCLEOTIDE SEQUENCE [LARGE SCALE GENOMIC DNA]</scope>
    <source>
        <strain evidence="4 5">DSM 6629</strain>
    </source>
</reference>
<proteinExistence type="predicted"/>
<evidence type="ECO:0000313" key="5">
    <source>
        <dbReference type="Proteomes" id="UP000051735"/>
    </source>
</evidence>
<gene>
    <name evidence="4" type="ORF">FC44_GL000511</name>
</gene>
<name>A0ABR5PNP8_9LACO</name>
<dbReference type="EC" id="5.3.1.6" evidence="1"/>
<dbReference type="InterPro" id="IPR037171">
    <property type="entry name" value="NagB/RpiA_transferase-like"/>
</dbReference>
<accession>A0ABR5PNP8</accession>
<dbReference type="InterPro" id="IPR004788">
    <property type="entry name" value="Ribose5P_isomerase_type_A"/>
</dbReference>